<dbReference type="EMBL" id="BAABFA010000015">
    <property type="protein sequence ID" value="GAA4467284.1"/>
    <property type="molecule type" value="Genomic_DNA"/>
</dbReference>
<name>A0ABP8NL84_9BACT</name>
<reference evidence="2" key="1">
    <citation type="journal article" date="2019" name="Int. J. Syst. Evol. Microbiol.">
        <title>The Global Catalogue of Microorganisms (GCM) 10K type strain sequencing project: providing services to taxonomists for standard genome sequencing and annotation.</title>
        <authorList>
            <consortium name="The Broad Institute Genomics Platform"/>
            <consortium name="The Broad Institute Genome Sequencing Center for Infectious Disease"/>
            <person name="Wu L."/>
            <person name="Ma J."/>
        </authorList>
    </citation>
    <scope>NUCLEOTIDE SEQUENCE [LARGE SCALE GENOMIC DNA]</scope>
    <source>
        <strain evidence="2">JCM 32105</strain>
    </source>
</reference>
<evidence type="ECO:0000313" key="2">
    <source>
        <dbReference type="Proteomes" id="UP001500067"/>
    </source>
</evidence>
<evidence type="ECO:0000313" key="1">
    <source>
        <dbReference type="EMBL" id="GAA4467284.1"/>
    </source>
</evidence>
<organism evidence="1 2">
    <name type="scientific">Nemorincola caseinilytica</name>
    <dbReference type="NCBI Taxonomy" id="2054315"/>
    <lineage>
        <taxon>Bacteria</taxon>
        <taxon>Pseudomonadati</taxon>
        <taxon>Bacteroidota</taxon>
        <taxon>Chitinophagia</taxon>
        <taxon>Chitinophagales</taxon>
        <taxon>Chitinophagaceae</taxon>
        <taxon>Nemorincola</taxon>
    </lineage>
</organism>
<proteinExistence type="predicted"/>
<dbReference type="Proteomes" id="UP001500067">
    <property type="component" value="Unassembled WGS sequence"/>
</dbReference>
<comment type="caution">
    <text evidence="1">The sequence shown here is derived from an EMBL/GenBank/DDBJ whole genome shotgun (WGS) entry which is preliminary data.</text>
</comment>
<evidence type="ECO:0008006" key="3">
    <source>
        <dbReference type="Google" id="ProtNLM"/>
    </source>
</evidence>
<sequence length="228" mass="25969">MRERNNSQYGLGEDGYNGRNFSIGFGIGSSKMYGDWAYSNPQPVYLAYFEKNATPTISLGWTISVGDLSTRDPFTSYRSFNHFTSVDQHITFELGSLFGLVYRDFNDYFMLKLFGGLYTGVGLGIINSDVKRIANFNTNIPGSIQSDNPTMLTNSTALYVPFNFGYNFYIPRLWIFKGCVFNVNYQYTMTMSDYIDGYKPNLAANKKNDIYSVASVGFRFFIFHPAEF</sequence>
<gene>
    <name evidence="1" type="ORF">GCM10023093_22870</name>
</gene>
<accession>A0ABP8NL84</accession>
<protein>
    <recommendedName>
        <fullName evidence="3">Outer membrane protein beta-barrel domain-containing protein</fullName>
    </recommendedName>
</protein>
<keyword evidence="2" id="KW-1185">Reference proteome</keyword>